<dbReference type="PANTHER" id="PTHR47027:SF20">
    <property type="entry name" value="REVERSE TRANSCRIPTASE-LIKE PROTEIN WITH RNA-DIRECTED DNA POLYMERASE DOMAIN"/>
    <property type="match status" value="1"/>
</dbReference>
<accession>A0AAD9J656</accession>
<proteinExistence type="predicted"/>
<dbReference type="EMBL" id="JAODUP010000611">
    <property type="protein sequence ID" value="KAK2146390.1"/>
    <property type="molecule type" value="Genomic_DNA"/>
</dbReference>
<comment type="caution">
    <text evidence="1">The sequence shown here is derived from an EMBL/GenBank/DDBJ whole genome shotgun (WGS) entry which is preliminary data.</text>
</comment>
<evidence type="ECO:0000313" key="1">
    <source>
        <dbReference type="EMBL" id="KAK2146390.1"/>
    </source>
</evidence>
<dbReference type="Proteomes" id="UP001208570">
    <property type="component" value="Unassembled WGS sequence"/>
</dbReference>
<gene>
    <name evidence="1" type="ORF">LSH36_611g02009</name>
</gene>
<organism evidence="1 2">
    <name type="scientific">Paralvinella palmiformis</name>
    <dbReference type="NCBI Taxonomy" id="53620"/>
    <lineage>
        <taxon>Eukaryota</taxon>
        <taxon>Metazoa</taxon>
        <taxon>Spiralia</taxon>
        <taxon>Lophotrochozoa</taxon>
        <taxon>Annelida</taxon>
        <taxon>Polychaeta</taxon>
        <taxon>Sedentaria</taxon>
        <taxon>Canalipalpata</taxon>
        <taxon>Terebellida</taxon>
        <taxon>Terebelliformia</taxon>
        <taxon>Alvinellidae</taxon>
        <taxon>Paralvinella</taxon>
    </lineage>
</organism>
<keyword evidence="2" id="KW-1185">Reference proteome</keyword>
<protein>
    <submittedName>
        <fullName evidence="1">Uncharacterized protein</fullName>
    </submittedName>
</protein>
<dbReference type="PANTHER" id="PTHR47027">
    <property type="entry name" value="REVERSE TRANSCRIPTASE DOMAIN-CONTAINING PROTEIN"/>
    <property type="match status" value="1"/>
</dbReference>
<dbReference type="AlphaFoldDB" id="A0AAD9J656"/>
<sequence>MAHVRPFWDDELKDFHKEQISLRHVWIGHGKPRDNNHESYSDYKTAKRRFARMFEDKQQTFYQKEYEKVENDINMDIKTLWKRVRPKRQPTSGTAITVDGITYKSQDELCEMWRRHYQALLNEQASESARYDSNHADILCKELSDIKQLSNSSDDPTNTLLEPFSINEIANTFFYHDIHSFVRRGSTQPLTFHNRDISSPTMADDTLLLSMTPRGLQTMIDNAYMYSRLWRLEYSPSKTKCIVFGDRKLKHIDNYQWFLGDQRLEIVTSFNYLGIIISGDGSSQARTTTMANKGYANLGMLKASGFHSEGLSPLTCINLWQRLLIPSLLYGCEVWGDLPKRELNVFETVQKRIGKHIQGLHRRTHDEIVRGLLGWTTIAGVIDKCKLKFIYKMCSLPPDNVFYHICSSNS</sequence>
<evidence type="ECO:0000313" key="2">
    <source>
        <dbReference type="Proteomes" id="UP001208570"/>
    </source>
</evidence>
<reference evidence="1" key="1">
    <citation type="journal article" date="2023" name="Mol. Biol. Evol.">
        <title>Third-Generation Sequencing Reveals the Adaptive Role of the Epigenome in Three Deep-Sea Polychaetes.</title>
        <authorList>
            <person name="Perez M."/>
            <person name="Aroh O."/>
            <person name="Sun Y."/>
            <person name="Lan Y."/>
            <person name="Juniper S.K."/>
            <person name="Young C.R."/>
            <person name="Angers B."/>
            <person name="Qian P.Y."/>
        </authorList>
    </citation>
    <scope>NUCLEOTIDE SEQUENCE</scope>
    <source>
        <strain evidence="1">P08H-3</strain>
    </source>
</reference>
<name>A0AAD9J656_9ANNE</name>